<evidence type="ECO:0000313" key="1">
    <source>
        <dbReference type="EMBL" id="GLI66824.1"/>
    </source>
</evidence>
<accession>A0ABQ5SAN1</accession>
<dbReference type="EMBL" id="BSDZ01000042">
    <property type="protein sequence ID" value="GLI66824.1"/>
    <property type="molecule type" value="Genomic_DNA"/>
</dbReference>
<organism evidence="1 2">
    <name type="scientific">Volvox africanus</name>
    <dbReference type="NCBI Taxonomy" id="51714"/>
    <lineage>
        <taxon>Eukaryota</taxon>
        <taxon>Viridiplantae</taxon>
        <taxon>Chlorophyta</taxon>
        <taxon>core chlorophytes</taxon>
        <taxon>Chlorophyceae</taxon>
        <taxon>CS clade</taxon>
        <taxon>Chlamydomonadales</taxon>
        <taxon>Volvocaceae</taxon>
        <taxon>Volvox</taxon>
    </lineage>
</organism>
<gene>
    <name evidence="1" type="ORF">VaNZ11_010797</name>
</gene>
<protein>
    <submittedName>
        <fullName evidence="1">Uncharacterized protein</fullName>
    </submittedName>
</protein>
<sequence>MAALGTGMFPNSLCMAFSDFCDWMSGLCKDCCAPTAHPVRIKVAMEQQEPAQYMGVPRDKWNPTSFRAPEVMSIRESSVSPAVFFQGTGSSSMLSNSLSSISFPSSSSSSSFSVGYADTCRIENPPAMEETTVVFSAMPCEKSAASATALAVEEVECGTCNAALDSDQGGLEASAVMVCAQLGEAAEPKAAFPVTMRKQQNETGILAAPLAEQQAEMEISPVTLDSQPVETEALVTYLSPQDEAEAWEAWVAAENARMQEELEHYDNPNKPIKMPKEVQERMDLVVQQLKDWIVSCGLVMRLWVLGTYSSAVFIIVRLC</sequence>
<keyword evidence="2" id="KW-1185">Reference proteome</keyword>
<proteinExistence type="predicted"/>
<dbReference type="Proteomes" id="UP001165090">
    <property type="component" value="Unassembled WGS sequence"/>
</dbReference>
<comment type="caution">
    <text evidence="1">The sequence shown here is derived from an EMBL/GenBank/DDBJ whole genome shotgun (WGS) entry which is preliminary data.</text>
</comment>
<reference evidence="1 2" key="1">
    <citation type="journal article" date="2023" name="IScience">
        <title>Expanded male sex-determining region conserved during the evolution of homothallism in the green alga Volvox.</title>
        <authorList>
            <person name="Yamamoto K."/>
            <person name="Matsuzaki R."/>
            <person name="Mahakham W."/>
            <person name="Heman W."/>
            <person name="Sekimoto H."/>
            <person name="Kawachi M."/>
            <person name="Minakuchi Y."/>
            <person name="Toyoda A."/>
            <person name="Nozaki H."/>
        </authorList>
    </citation>
    <scope>NUCLEOTIDE SEQUENCE [LARGE SCALE GENOMIC DNA]</scope>
    <source>
        <strain evidence="1 2">NIES-4468</strain>
    </source>
</reference>
<evidence type="ECO:0000313" key="2">
    <source>
        <dbReference type="Proteomes" id="UP001165090"/>
    </source>
</evidence>
<name>A0ABQ5SAN1_9CHLO</name>